<dbReference type="NCBIfam" id="TIGR03557">
    <property type="entry name" value="F420_G6P_family"/>
    <property type="match status" value="1"/>
</dbReference>
<name>A0A919DBR3_9GAMM</name>
<dbReference type="InterPro" id="IPR019945">
    <property type="entry name" value="F420_G6P_DH-rel"/>
</dbReference>
<dbReference type="InterPro" id="IPR011251">
    <property type="entry name" value="Luciferase-like_dom"/>
</dbReference>
<dbReference type="Pfam" id="PF00296">
    <property type="entry name" value="Bac_luciferase"/>
    <property type="match status" value="1"/>
</dbReference>
<dbReference type="PANTHER" id="PTHR43244">
    <property type="match status" value="1"/>
</dbReference>
<evidence type="ECO:0000313" key="3">
    <source>
        <dbReference type="EMBL" id="GHE35264.1"/>
    </source>
</evidence>
<evidence type="ECO:0000256" key="1">
    <source>
        <dbReference type="ARBA" id="ARBA00023002"/>
    </source>
</evidence>
<evidence type="ECO:0000259" key="2">
    <source>
        <dbReference type="Pfam" id="PF00296"/>
    </source>
</evidence>
<dbReference type="InterPro" id="IPR036661">
    <property type="entry name" value="Luciferase-like_sf"/>
</dbReference>
<organism evidence="3 4">
    <name type="scientific">Vulcaniibacterium thermophilum</name>
    <dbReference type="NCBI Taxonomy" id="1169913"/>
    <lineage>
        <taxon>Bacteria</taxon>
        <taxon>Pseudomonadati</taxon>
        <taxon>Pseudomonadota</taxon>
        <taxon>Gammaproteobacteria</taxon>
        <taxon>Lysobacterales</taxon>
        <taxon>Lysobacteraceae</taxon>
        <taxon>Vulcaniibacterium</taxon>
    </lineage>
</organism>
<dbReference type="NCBIfam" id="TIGR03885">
    <property type="entry name" value="flavin_revert"/>
    <property type="match status" value="1"/>
</dbReference>
<dbReference type="GO" id="GO:0016705">
    <property type="term" value="F:oxidoreductase activity, acting on paired donors, with incorporation or reduction of molecular oxygen"/>
    <property type="evidence" value="ECO:0007669"/>
    <property type="project" value="InterPro"/>
</dbReference>
<proteinExistence type="predicted"/>
<dbReference type="InterPro" id="IPR050564">
    <property type="entry name" value="F420-G6PD/mer"/>
</dbReference>
<dbReference type="Proteomes" id="UP000636453">
    <property type="component" value="Unassembled WGS sequence"/>
</dbReference>
<gene>
    <name evidence="3" type="ORF">GCM10007167_16880</name>
</gene>
<protein>
    <submittedName>
        <fullName evidence="3">LLM class F420-dependent oxidoreductase</fullName>
    </submittedName>
</protein>
<reference evidence="3" key="1">
    <citation type="journal article" date="2014" name="Int. J. Syst. Evol. Microbiol.">
        <title>Complete genome sequence of Corynebacterium casei LMG S-19264T (=DSM 44701T), isolated from a smear-ripened cheese.</title>
        <authorList>
            <consortium name="US DOE Joint Genome Institute (JGI-PGF)"/>
            <person name="Walter F."/>
            <person name="Albersmeier A."/>
            <person name="Kalinowski J."/>
            <person name="Ruckert C."/>
        </authorList>
    </citation>
    <scope>NUCLEOTIDE SEQUENCE</scope>
    <source>
        <strain evidence="3">KCTC 32020</strain>
    </source>
</reference>
<dbReference type="RefSeq" id="WP_146472444.1">
    <property type="nucleotide sequence ID" value="NZ_BNCF01000008.1"/>
</dbReference>
<sequence>MPSIGYHASHEQFPPRDLLRWVRRAEQAGFDAAMCSDHFHPWSGEQGQSGHAWSWLGAAMATTALPFGVVNAPVGRYHPAVIAQAAATLAQMFEGRFWIAAGSGEALNETITGETWPAKDLRNRRLFEAVQVMRALWRGEEVTHRGSITVERARLYTRPEQAPPIFAAALSPETARWVGGWADGLITISMPRDKLCAVLDAFRESAGDKPVRLQVKLAYAASEEDALAGAHRQWRTNVFEGALSEELRTPADFEAAAAFVRPEDVRRAVRVSADVQRHLAWLQEDLELGFDQLLLHNVHPAQEAFIDAFGERVLPALRSG</sequence>
<dbReference type="PANTHER" id="PTHR43244:SF1">
    <property type="entry name" value="5,10-METHYLENETETRAHYDROMETHANOPTERIN REDUCTASE"/>
    <property type="match status" value="1"/>
</dbReference>
<dbReference type="SUPFAM" id="SSF51679">
    <property type="entry name" value="Bacterial luciferase-like"/>
    <property type="match status" value="1"/>
</dbReference>
<accession>A0A919DBR3</accession>
<dbReference type="EMBL" id="BNCF01000008">
    <property type="protein sequence ID" value="GHE35264.1"/>
    <property type="molecule type" value="Genomic_DNA"/>
</dbReference>
<reference evidence="3" key="2">
    <citation type="submission" date="2020-09" db="EMBL/GenBank/DDBJ databases">
        <authorList>
            <person name="Sun Q."/>
            <person name="Kim S."/>
        </authorList>
    </citation>
    <scope>NUCLEOTIDE SEQUENCE</scope>
    <source>
        <strain evidence="3">KCTC 32020</strain>
    </source>
</reference>
<evidence type="ECO:0000313" key="4">
    <source>
        <dbReference type="Proteomes" id="UP000636453"/>
    </source>
</evidence>
<feature type="domain" description="Luciferase-like" evidence="2">
    <location>
        <begin position="8"/>
        <end position="291"/>
    </location>
</feature>
<dbReference type="InterPro" id="IPR023907">
    <property type="entry name" value="Non-F420_Flavin_OxRdtase"/>
</dbReference>
<dbReference type="CDD" id="cd01097">
    <property type="entry name" value="Tetrahydromethanopterin_reductase"/>
    <property type="match status" value="1"/>
</dbReference>
<keyword evidence="4" id="KW-1185">Reference proteome</keyword>
<dbReference type="AlphaFoldDB" id="A0A919DBR3"/>
<comment type="caution">
    <text evidence="3">The sequence shown here is derived from an EMBL/GenBank/DDBJ whole genome shotgun (WGS) entry which is preliminary data.</text>
</comment>
<keyword evidence="1" id="KW-0560">Oxidoreductase</keyword>
<dbReference type="OrthoDB" id="180193at2"/>
<dbReference type="Gene3D" id="3.20.20.30">
    <property type="entry name" value="Luciferase-like domain"/>
    <property type="match status" value="1"/>
</dbReference>